<dbReference type="CDD" id="cd03089">
    <property type="entry name" value="PMM_PGM"/>
    <property type="match status" value="1"/>
</dbReference>
<keyword evidence="6" id="KW-0413">Isomerase</keyword>
<dbReference type="PANTHER" id="PTHR43771:SF1">
    <property type="entry name" value="PHOSPHOMANNOMUTASE"/>
    <property type="match status" value="1"/>
</dbReference>
<dbReference type="AlphaFoldDB" id="A0A6J6PCP0"/>
<evidence type="ECO:0000256" key="5">
    <source>
        <dbReference type="ARBA" id="ARBA00022842"/>
    </source>
</evidence>
<protein>
    <submittedName>
        <fullName evidence="11">Unannotated protein</fullName>
    </submittedName>
</protein>
<evidence type="ECO:0000259" key="8">
    <source>
        <dbReference type="Pfam" id="PF02878"/>
    </source>
</evidence>
<evidence type="ECO:0000256" key="6">
    <source>
        <dbReference type="ARBA" id="ARBA00023235"/>
    </source>
</evidence>
<dbReference type="InterPro" id="IPR005846">
    <property type="entry name" value="A-D-PHexomutase_a/b/a-III"/>
</dbReference>
<dbReference type="PRINTS" id="PR00509">
    <property type="entry name" value="PGMPMM"/>
</dbReference>
<accession>A0A6J6PCP0</accession>
<dbReference type="GO" id="GO:0016868">
    <property type="term" value="F:intramolecular phosphotransferase activity"/>
    <property type="evidence" value="ECO:0007669"/>
    <property type="project" value="InterPro"/>
</dbReference>
<dbReference type="InterPro" id="IPR005843">
    <property type="entry name" value="A-D-PHexomutase_C"/>
</dbReference>
<dbReference type="SUPFAM" id="SSF55957">
    <property type="entry name" value="Phosphoglucomutase, C-terminal domain"/>
    <property type="match status" value="1"/>
</dbReference>
<dbReference type="Gene3D" id="3.30.310.50">
    <property type="entry name" value="Alpha-D-phosphohexomutase, C-terminal domain"/>
    <property type="match status" value="1"/>
</dbReference>
<dbReference type="GO" id="GO:0000287">
    <property type="term" value="F:magnesium ion binding"/>
    <property type="evidence" value="ECO:0007669"/>
    <property type="project" value="InterPro"/>
</dbReference>
<dbReference type="PANTHER" id="PTHR43771">
    <property type="entry name" value="PHOSPHOMANNOMUTASE"/>
    <property type="match status" value="1"/>
</dbReference>
<keyword evidence="5" id="KW-0460">Magnesium</keyword>
<dbReference type="InterPro" id="IPR036900">
    <property type="entry name" value="A-D-PHexomutase_C_sf"/>
</dbReference>
<comment type="similarity">
    <text evidence="2">Belongs to the phosphohexose mutase family.</text>
</comment>
<dbReference type="GO" id="GO:0005975">
    <property type="term" value="P:carbohydrate metabolic process"/>
    <property type="evidence" value="ECO:0007669"/>
    <property type="project" value="InterPro"/>
</dbReference>
<comment type="cofactor">
    <cofactor evidence="1">
        <name>Mg(2+)</name>
        <dbReference type="ChEBI" id="CHEBI:18420"/>
    </cofactor>
</comment>
<dbReference type="Pfam" id="PF00408">
    <property type="entry name" value="PGM_PMM_IV"/>
    <property type="match status" value="1"/>
</dbReference>
<feature type="domain" description="Alpha-D-phosphohexomutase alpha/beta/alpha" evidence="9">
    <location>
        <begin position="150"/>
        <end position="251"/>
    </location>
</feature>
<name>A0A6J6PCP0_9ZZZZ</name>
<evidence type="ECO:0000256" key="1">
    <source>
        <dbReference type="ARBA" id="ARBA00001946"/>
    </source>
</evidence>
<dbReference type="Pfam" id="PF02880">
    <property type="entry name" value="PGM_PMM_III"/>
    <property type="match status" value="1"/>
</dbReference>
<dbReference type="Pfam" id="PF02878">
    <property type="entry name" value="PGM_PMM_I"/>
    <property type="match status" value="1"/>
</dbReference>
<keyword evidence="3" id="KW-0597">Phosphoprotein</keyword>
<evidence type="ECO:0000256" key="4">
    <source>
        <dbReference type="ARBA" id="ARBA00022723"/>
    </source>
</evidence>
<evidence type="ECO:0000256" key="3">
    <source>
        <dbReference type="ARBA" id="ARBA00022553"/>
    </source>
</evidence>
<dbReference type="Gene3D" id="3.40.120.10">
    <property type="entry name" value="Alpha-D-Glucose-1,6-Bisphosphate, subunit A, domain 3"/>
    <property type="match status" value="3"/>
</dbReference>
<feature type="domain" description="Alpha-D-phosphohexomutase alpha/beta/alpha" evidence="8">
    <location>
        <begin position="6"/>
        <end position="118"/>
    </location>
</feature>
<dbReference type="InterPro" id="IPR005845">
    <property type="entry name" value="A-D-PHexomutase_a/b/a-II"/>
</dbReference>
<dbReference type="EMBL" id="CAEZXP010000002">
    <property type="protein sequence ID" value="CAB4696447.1"/>
    <property type="molecule type" value="Genomic_DNA"/>
</dbReference>
<gene>
    <name evidence="11" type="ORF">UFOPK2399_01056</name>
</gene>
<dbReference type="InterPro" id="IPR005841">
    <property type="entry name" value="Alpha-D-phosphohexomutase_SF"/>
</dbReference>
<keyword evidence="4" id="KW-0479">Metal-binding</keyword>
<feature type="domain" description="Alpha-D-phosphohexomutase C-terminal" evidence="7">
    <location>
        <begin position="371"/>
        <end position="443"/>
    </location>
</feature>
<dbReference type="InterPro" id="IPR016055">
    <property type="entry name" value="A-D-PHexomutase_a/b/a-I/II/III"/>
</dbReference>
<proteinExistence type="inferred from homology"/>
<feature type="domain" description="Alpha-D-phosphohexomutase alpha/beta/alpha" evidence="10">
    <location>
        <begin position="256"/>
        <end position="361"/>
    </location>
</feature>
<dbReference type="InterPro" id="IPR016066">
    <property type="entry name" value="A-D-PHexomutase_CS"/>
</dbReference>
<dbReference type="Pfam" id="PF02879">
    <property type="entry name" value="PGM_PMM_II"/>
    <property type="match status" value="1"/>
</dbReference>
<evidence type="ECO:0000256" key="2">
    <source>
        <dbReference type="ARBA" id="ARBA00010231"/>
    </source>
</evidence>
<dbReference type="PROSITE" id="PS00710">
    <property type="entry name" value="PGM_PMM"/>
    <property type="match status" value="1"/>
</dbReference>
<organism evidence="11">
    <name type="scientific">freshwater metagenome</name>
    <dbReference type="NCBI Taxonomy" id="449393"/>
    <lineage>
        <taxon>unclassified sequences</taxon>
        <taxon>metagenomes</taxon>
        <taxon>ecological metagenomes</taxon>
    </lineage>
</organism>
<reference evidence="11" key="1">
    <citation type="submission" date="2020-05" db="EMBL/GenBank/DDBJ databases">
        <authorList>
            <person name="Chiriac C."/>
            <person name="Salcher M."/>
            <person name="Ghai R."/>
            <person name="Kavagutti S V."/>
        </authorList>
    </citation>
    <scope>NUCLEOTIDE SEQUENCE</scope>
</reference>
<evidence type="ECO:0000259" key="9">
    <source>
        <dbReference type="Pfam" id="PF02879"/>
    </source>
</evidence>
<evidence type="ECO:0000259" key="10">
    <source>
        <dbReference type="Pfam" id="PF02880"/>
    </source>
</evidence>
<evidence type="ECO:0000259" key="7">
    <source>
        <dbReference type="Pfam" id="PF00408"/>
    </source>
</evidence>
<dbReference type="InterPro" id="IPR005844">
    <property type="entry name" value="A-D-PHexomutase_a/b/a-I"/>
</dbReference>
<evidence type="ECO:0000313" key="11">
    <source>
        <dbReference type="EMBL" id="CAB4696447.1"/>
    </source>
</evidence>
<dbReference type="SUPFAM" id="SSF53738">
    <property type="entry name" value="Phosphoglucomutase, first 3 domains"/>
    <property type="match status" value="3"/>
</dbReference>
<sequence>MLNPAIFKAYDVRGIYGTDLDEEGGYAIGRAYVEQFEPRKIAVGRDMRLASPSVAAAVIEGAADAGADVIDLGLVGTEMVYFAVGNLALEGGIMVTASHNPKEYIGMKIVRRGALPVGGESGLLDVRDRAVKGEWRDATRGTITEENVWDAYVDCVLGFIDPAAIKPLKIVVDAANGMAGVMLPRVLDRLPQVEVVRCYFEPDGSFPNHEPNPLLPENRDFIIEKTRSEKADFGVAYDGDADRCFFVDETGEFIPGDFTTALFAETMLAREPGGTVIYDVRASWAVPKAIEAAGGVALANRVGHAFIKQRMRDVDAVFAGEVSAHYYFRDFTKADTGVVPFLVMLEIVSKRGQKVSEILAPLRSTYFLTGEINTPVADVPLKLQEIKDRYASQGKVSHLDGLSIDADDWHMNIRPSNTEPLLRLNLEALSQELMESKRDEVLELIRS</sequence>